<dbReference type="InterPro" id="IPR047589">
    <property type="entry name" value="DUF11_rpt"/>
</dbReference>
<keyword evidence="5" id="KW-0812">Transmembrane</keyword>
<keyword evidence="9" id="KW-1185">Reference proteome</keyword>
<dbReference type="PANTHER" id="PTHR36108:SF13">
    <property type="entry name" value="COLOSSIN-B-RELATED"/>
    <property type="match status" value="1"/>
</dbReference>
<evidence type="ECO:0000256" key="4">
    <source>
        <dbReference type="SAM" id="MobiDB-lite"/>
    </source>
</evidence>
<accession>A0A542SMK6</accession>
<comment type="caution">
    <text evidence="8">The sequence shown here is derived from an EMBL/GenBank/DDBJ whole genome shotgun (WGS) entry which is preliminary data.</text>
</comment>
<evidence type="ECO:0000313" key="8">
    <source>
        <dbReference type="EMBL" id="TQK75861.1"/>
    </source>
</evidence>
<comment type="similarity">
    <text evidence="1">Belongs to the serine-aspartate repeat-containing protein (SDr) family.</text>
</comment>
<evidence type="ECO:0000256" key="1">
    <source>
        <dbReference type="ARBA" id="ARBA00007257"/>
    </source>
</evidence>
<dbReference type="SUPFAM" id="SSF49899">
    <property type="entry name" value="Concanavalin A-like lectins/glucanases"/>
    <property type="match status" value="1"/>
</dbReference>
<evidence type="ECO:0000259" key="7">
    <source>
        <dbReference type="Pfam" id="PF24346"/>
    </source>
</evidence>
<dbReference type="NCBIfam" id="TIGR01451">
    <property type="entry name" value="B_ant_repeat"/>
    <property type="match status" value="2"/>
</dbReference>
<dbReference type="Pfam" id="PF24346">
    <property type="entry name" value="DUF7507"/>
    <property type="match status" value="2"/>
</dbReference>
<dbReference type="AlphaFoldDB" id="A0A542SMK6"/>
<dbReference type="Proteomes" id="UP000316181">
    <property type="component" value="Unassembled WGS sequence"/>
</dbReference>
<gene>
    <name evidence="8" type="ORF">FB389_0500</name>
</gene>
<name>A0A542SMK6_9MICO</name>
<dbReference type="GO" id="GO:0005975">
    <property type="term" value="P:carbohydrate metabolic process"/>
    <property type="evidence" value="ECO:0007669"/>
    <property type="project" value="UniProtKB-ARBA"/>
</dbReference>
<feature type="domain" description="DUF7507" evidence="7">
    <location>
        <begin position="513"/>
        <end position="619"/>
    </location>
</feature>
<dbReference type="InterPro" id="IPR013320">
    <property type="entry name" value="ConA-like_dom_sf"/>
</dbReference>
<evidence type="ECO:0000256" key="2">
    <source>
        <dbReference type="ARBA" id="ARBA00022525"/>
    </source>
</evidence>
<feature type="compositionally biased region" description="Polar residues" evidence="4">
    <location>
        <begin position="92"/>
        <end position="102"/>
    </location>
</feature>
<feature type="domain" description="DUF7507" evidence="7">
    <location>
        <begin position="392"/>
        <end position="493"/>
    </location>
</feature>
<dbReference type="PANTHER" id="PTHR36108">
    <property type="entry name" value="COLOSSIN-B-RELATED"/>
    <property type="match status" value="1"/>
</dbReference>
<organism evidence="8 9">
    <name type="scientific">Rarobacter incanus</name>
    <dbReference type="NCBI Taxonomy" id="153494"/>
    <lineage>
        <taxon>Bacteria</taxon>
        <taxon>Bacillati</taxon>
        <taxon>Actinomycetota</taxon>
        <taxon>Actinomycetes</taxon>
        <taxon>Micrococcales</taxon>
        <taxon>Rarobacteraceae</taxon>
        <taxon>Rarobacter</taxon>
    </lineage>
</organism>
<dbReference type="Gene3D" id="2.60.120.200">
    <property type="match status" value="1"/>
</dbReference>
<dbReference type="InterPro" id="IPR055354">
    <property type="entry name" value="DUF7507"/>
</dbReference>
<feature type="region of interest" description="Disordered" evidence="4">
    <location>
        <begin position="86"/>
        <end position="107"/>
    </location>
</feature>
<dbReference type="RefSeq" id="WP_142111204.1">
    <property type="nucleotide sequence ID" value="NZ_BAAATB010000008.1"/>
</dbReference>
<feature type="compositionally biased region" description="Polar residues" evidence="4">
    <location>
        <begin position="220"/>
        <end position="232"/>
    </location>
</feature>
<feature type="domain" description="SpaA-like prealbumin fold" evidence="6">
    <location>
        <begin position="880"/>
        <end position="978"/>
    </location>
</feature>
<reference evidence="8 9" key="1">
    <citation type="submission" date="2019-06" db="EMBL/GenBank/DDBJ databases">
        <title>Sequencing the genomes of 1000 actinobacteria strains.</title>
        <authorList>
            <person name="Klenk H.-P."/>
        </authorList>
    </citation>
    <scope>NUCLEOTIDE SEQUENCE [LARGE SCALE GENOMIC DNA]</scope>
    <source>
        <strain evidence="8 9">DSM 10596</strain>
    </source>
</reference>
<keyword evidence="5" id="KW-1133">Transmembrane helix</keyword>
<dbReference type="InterPro" id="IPR013783">
    <property type="entry name" value="Ig-like_fold"/>
</dbReference>
<evidence type="ECO:0000256" key="5">
    <source>
        <dbReference type="SAM" id="Phobius"/>
    </source>
</evidence>
<feature type="domain" description="SpaA-like prealbumin fold" evidence="6">
    <location>
        <begin position="768"/>
        <end position="863"/>
    </location>
</feature>
<protein>
    <submittedName>
        <fullName evidence="8">Putative repeat protein (TIGR01451 family)</fullName>
    </submittedName>
</protein>
<proteinExistence type="inferred from homology"/>
<evidence type="ECO:0000259" key="6">
    <source>
        <dbReference type="Pfam" id="PF17802"/>
    </source>
</evidence>
<keyword evidence="2" id="KW-0964">Secreted</keyword>
<dbReference type="Pfam" id="PF17802">
    <property type="entry name" value="SpaA"/>
    <property type="match status" value="2"/>
</dbReference>
<feature type="transmembrane region" description="Helical" evidence="5">
    <location>
        <begin position="1006"/>
        <end position="1024"/>
    </location>
</feature>
<sequence length="1031" mass="104490">MFGTGQDRPTGAHRGGGVGGLVLLHRAAALLSTALLIAVSLVSGVASGQPEAAAAGTVLINESFTGTSVTDPNIKPLGDACLTGAADGSTAPPGQSALSNCSAHPVGSVPPRGTTPGWLQFTDVANSRSGGIIYNQALPATNGLVVEFEQAQYGGSGADGISFFLSDGAYNLTTTGATGGSLGYAQKTGVEGVTGGFLGVALDAWGNYPRGDEGRGDGCTSPQSSGYATSSSVNDFRPNVSIRGPGQQVAAGTNQGKWLKGYCLWKTAVGESKAANQQPTPTAATVVPKLKTYGLRGSDSDASTGGTRANNAARTVRITVSPADSNGYTTVTVDIDFDGPSASLGWTNVLSYTTTVAAPSLYKFGFAASTGGSTDIHLIRNLKVETVDPLANLTLVKSIDASDSHYKAAYAEGDTIPYTFTVTNGGAVGLTGLTVTDPLVANISCPSTTLAKSGESGSTVTCRGTHVVTAAEAANAASNSYQLPNTATAKAYYGTTAFSDTGSVNATLVAPNPAIEVTKTGIRNNNGPYADSTYGGAARTGNTVTYTFTVKNVGNVTLNNVGLADQLLGWTSSSLHTCGQPSLAPGAQTTCTGTYTLTGSDVAAGHRSNTVTAYGTPASPLEQVHDGDTYDLNFPAAYIKLTKIVDNSKIGTVGAQLPAAWQLGFEPNGSVWYRGEQVPVNGLGGVDRTRVQPGDFYLKEAGKDGGASAWSNVTAPPGYSAGDWNCIDVAHNNSSVGVDPTNQWFKVILMKDMDIECSITNTGIPGFVTWSKTDATSGALVGGSSWTLTGPTDGSSATVAVSDCTAGSGGACTGSGIHDTDPVAGQFKVDGLEWGSYTLTESAAPQGYTANPNTASITISGSNAADGVALGAITNERIPGTVTWKKVGADSSSTLLGASEWQLVGPSGSGSTTTTITDCATGSGGACTGSGIHDTDPVAGQFTITGLAWGSYTLTETKAPAGYALDTTSRAITIGASSVIVSLGSIVNHQRNSPTIPLTGGDSADFYLILGGGTVIVTLLLGGLRQRRRRI</sequence>
<keyword evidence="5" id="KW-0472">Membrane</keyword>
<feature type="region of interest" description="Disordered" evidence="4">
    <location>
        <begin position="213"/>
        <end position="232"/>
    </location>
</feature>
<evidence type="ECO:0000313" key="9">
    <source>
        <dbReference type="Proteomes" id="UP000316181"/>
    </source>
</evidence>
<keyword evidence="3" id="KW-0732">Signal</keyword>
<dbReference type="EMBL" id="VFNV01000001">
    <property type="protein sequence ID" value="TQK75861.1"/>
    <property type="molecule type" value="Genomic_DNA"/>
</dbReference>
<dbReference type="Gene3D" id="2.60.40.10">
    <property type="entry name" value="Immunoglobulins"/>
    <property type="match status" value="2"/>
</dbReference>
<evidence type="ECO:0000256" key="3">
    <source>
        <dbReference type="ARBA" id="ARBA00022729"/>
    </source>
</evidence>
<dbReference type="InterPro" id="IPR041033">
    <property type="entry name" value="SpaA_PFL_dom_1"/>
</dbReference>
<dbReference type="OrthoDB" id="3225333at2"/>